<evidence type="ECO:0000259" key="7">
    <source>
        <dbReference type="PROSITE" id="PS50016"/>
    </source>
</evidence>
<dbReference type="InterPro" id="IPR036388">
    <property type="entry name" value="WH-like_DNA-bd_sf"/>
</dbReference>
<gene>
    <name evidence="8" type="ORF">M011DRAFT_403120</name>
</gene>
<dbReference type="CDD" id="cd01089">
    <property type="entry name" value="PA2G4-like"/>
    <property type="match status" value="1"/>
</dbReference>
<dbReference type="PANTHER" id="PTHR47636">
    <property type="entry name" value="TRANSCRIPTIONAL REGULATORY PROTEIN RCO1"/>
    <property type="match status" value="1"/>
</dbReference>
<feature type="region of interest" description="Disordered" evidence="6">
    <location>
        <begin position="373"/>
        <end position="476"/>
    </location>
</feature>
<proteinExistence type="inferred from homology"/>
<dbReference type="Gene3D" id="3.90.230.10">
    <property type="entry name" value="Creatinase/methionine aminopeptidase superfamily"/>
    <property type="match status" value="1"/>
</dbReference>
<feature type="region of interest" description="Disordered" evidence="6">
    <location>
        <begin position="545"/>
        <end position="664"/>
    </location>
</feature>
<dbReference type="InterPro" id="IPR052819">
    <property type="entry name" value="Chromatin_regulatory_protein"/>
</dbReference>
<dbReference type="FunFam" id="3.90.230.10:FF:000016">
    <property type="entry name" value="Putative curved dna-binding protein"/>
    <property type="match status" value="1"/>
</dbReference>
<evidence type="ECO:0000256" key="1">
    <source>
        <dbReference type="ARBA" id="ARBA00007319"/>
    </source>
</evidence>
<dbReference type="GO" id="GO:0008270">
    <property type="term" value="F:zinc ion binding"/>
    <property type="evidence" value="ECO:0007669"/>
    <property type="project" value="UniProtKB-KW"/>
</dbReference>
<dbReference type="InterPro" id="IPR000994">
    <property type="entry name" value="Pept_M24"/>
</dbReference>
<feature type="compositionally biased region" description="Basic residues" evidence="6">
    <location>
        <begin position="379"/>
        <end position="389"/>
    </location>
</feature>
<dbReference type="Pfam" id="PF00557">
    <property type="entry name" value="Peptidase_M24"/>
    <property type="match status" value="1"/>
</dbReference>
<dbReference type="PROSITE" id="PS50016">
    <property type="entry name" value="ZF_PHD_2"/>
    <property type="match status" value="1"/>
</dbReference>
<dbReference type="SMART" id="SM00249">
    <property type="entry name" value="PHD"/>
    <property type="match status" value="2"/>
</dbReference>
<dbReference type="Gene3D" id="3.30.40.10">
    <property type="entry name" value="Zinc/RING finger domain, C3HC4 (zinc finger)"/>
    <property type="match status" value="2"/>
</dbReference>
<dbReference type="PROSITE" id="PS01359">
    <property type="entry name" value="ZF_PHD_1"/>
    <property type="match status" value="1"/>
</dbReference>
<keyword evidence="3 5" id="KW-0863">Zinc-finger</keyword>
<feature type="compositionally biased region" description="Low complexity" evidence="6">
    <location>
        <begin position="1037"/>
        <end position="1053"/>
    </location>
</feature>
<feature type="compositionally biased region" description="Basic residues" evidence="6">
    <location>
        <begin position="445"/>
        <end position="454"/>
    </location>
</feature>
<dbReference type="GO" id="GO:0006357">
    <property type="term" value="P:regulation of transcription by RNA polymerase II"/>
    <property type="evidence" value="ECO:0007669"/>
    <property type="project" value="TreeGrafter"/>
</dbReference>
<feature type="region of interest" description="Disordered" evidence="6">
    <location>
        <begin position="811"/>
        <end position="845"/>
    </location>
</feature>
<feature type="compositionally biased region" description="Low complexity" evidence="6">
    <location>
        <begin position="753"/>
        <end position="768"/>
    </location>
</feature>
<keyword evidence="9" id="KW-1185">Reference proteome</keyword>
<evidence type="ECO:0000256" key="3">
    <source>
        <dbReference type="ARBA" id="ARBA00022771"/>
    </source>
</evidence>
<sequence length="1512" mass="164020">DYSLANPDTLTKYKVAAQISQKVLHEVSGWCTEGASIVELCERGDKLLEDEVSKVYKGKKVPKGIGHCTTISPSSYVTPYTPLKSDAEEAATTLKKGEPVKIQLGAQIDGFPAIVCDTVIVGASGEVTGRDADLMLATYYANELLLRLMLPPGLIASGTEEEQKAASSKKAYSQSQITQMLEKVVSAYDCNLVESTTIWQFDHNEIEAKKKIILAPGEGVKGEGLPEVGEAWGVEMGVSTGSGKVKNLSNRTTLHRRTATTYGLKRPTSRAILSEVVKKFGTFPFSLRQLEDEKSAKVGVVECVRGGVLRQYEVVGEKNNDPVARLFTTIAITKNGITRLAAPPALDLSKFKTDKKITDEEILKILEQPLGKTANTNKNKNRKKKKKTAKKAETEEDESSDDEGRTGLRKLAKSQRSTSNLPLDTPETHPDALTKCSSPCAAMRPFRKSNRKSRPSTPYATPTDHDSPPPEAKRAKTQISLHTWVEPTPNAPAPSFAEHGFARHGVLETMGALGEPPSAKVRQRARALPDVATRRSNPEALAGMLGAAEGASTPEVTPGPDADREDTEMLDDEDLPSVPPSFREGGDDDGDWVPGNAKGKKHPHKPVVRGRPLGHSRESGATRTPAKNGITATVSTASTPAAPSLGPITGNARPEEGTMTGAQREVEVKRLQIVVQDAVMRAREDHDIILGEALQQLWASHKTDDNFRATLEALLRKHPTVAEYEAFRRYIKDAKKSVKRQHKQHQQAAGMLSKSRSSRISSATSPVSAKPTRTFSPTKSVKPIPSALDNNGFVNKATHFDPMLISDDEMLQTNGHNHGVPLADGLGTSSKSPSKKPRSKGPAVPIASVEGDAAALSKTATPAVDSPDSIIGAGSDDGSELSDFDEDIVKNGPPEQARLNGTNKPAAVAVKKPNPAIARAGKKARQGSAKPSGKERKPLTAEQLVEEERLQRRREQLSEQQAVRHFTDFPLSNARPDRYEDETMDTESLTESQYAVGPPVNTKQLKGKMPAVPDLHINTGKRLRDEHTRFSSPRVHSAASSRPTTPAFAPPTTKRVKLNNGQAARTKRSPVKNRDGPIAGIASNGGGSRHFGPDDNDPASPPSESDDFCSACKGAGEFVCCDHCSRVYHFLCCDPPRKEPPDGSFACHECCAKYGLIEDPLPSSFKVFGPLLRSLEVTNTRSFALPTAVQNYFEGVSARPDGSYGEEIKRFPLSKNTGYGYQKPDYLRTHDAEHKIILCAQCGQTSGGKRQMIKCDYCDAYWHLDCCDPPLANPPPVNQESAMRDAWKCPRHVDNDFRSGLLYQQDVEGDDDVAMGEPGARVPRRVRKPKKPVTVDPLFSRGMRNNGLIEVANDPDDETDGEGNYIFAEETAPGSSKVFRVPEKGIILDFITKTKQQREASRQAQRDAALLAAARAASLKKMTVRPIEQQQAALELVRLARREPEVGLGEKTVEGLALNLLVSPIVNFEFNLWPVTDSSRPRHPKTSSKASYKPNMAGATTASSSSCGCGGA</sequence>
<feature type="compositionally biased region" description="Low complexity" evidence="6">
    <location>
        <begin position="1497"/>
        <end position="1512"/>
    </location>
</feature>
<reference evidence="8" key="1">
    <citation type="journal article" date="2020" name="Stud. Mycol.">
        <title>101 Dothideomycetes genomes: a test case for predicting lifestyles and emergence of pathogens.</title>
        <authorList>
            <person name="Haridas S."/>
            <person name="Albert R."/>
            <person name="Binder M."/>
            <person name="Bloem J."/>
            <person name="Labutti K."/>
            <person name="Salamov A."/>
            <person name="Andreopoulos B."/>
            <person name="Baker S."/>
            <person name="Barry K."/>
            <person name="Bills G."/>
            <person name="Bluhm B."/>
            <person name="Cannon C."/>
            <person name="Castanera R."/>
            <person name="Culley D."/>
            <person name="Daum C."/>
            <person name="Ezra D."/>
            <person name="Gonzalez J."/>
            <person name="Henrissat B."/>
            <person name="Kuo A."/>
            <person name="Liang C."/>
            <person name="Lipzen A."/>
            <person name="Lutzoni F."/>
            <person name="Magnuson J."/>
            <person name="Mondo S."/>
            <person name="Nolan M."/>
            <person name="Ohm R."/>
            <person name="Pangilinan J."/>
            <person name="Park H.-J."/>
            <person name="Ramirez L."/>
            <person name="Alfaro M."/>
            <person name="Sun H."/>
            <person name="Tritt A."/>
            <person name="Yoshinaga Y."/>
            <person name="Zwiers L.-H."/>
            <person name="Turgeon B."/>
            <person name="Goodwin S."/>
            <person name="Spatafora J."/>
            <person name="Crous P."/>
            <person name="Grigoriev I."/>
        </authorList>
    </citation>
    <scope>NUCLEOTIDE SEQUENCE</scope>
    <source>
        <strain evidence="8">CBS 119925</strain>
    </source>
</reference>
<dbReference type="Gene3D" id="1.10.10.10">
    <property type="entry name" value="Winged helix-like DNA-binding domain superfamily/Winged helix DNA-binding domain"/>
    <property type="match status" value="1"/>
</dbReference>
<keyword evidence="4" id="KW-0862">Zinc</keyword>
<feature type="compositionally biased region" description="Acidic residues" evidence="6">
    <location>
        <begin position="877"/>
        <end position="886"/>
    </location>
</feature>
<dbReference type="InterPro" id="IPR011011">
    <property type="entry name" value="Znf_FYVE_PHD"/>
</dbReference>
<feature type="region of interest" description="Disordered" evidence="6">
    <location>
        <begin position="915"/>
        <end position="944"/>
    </location>
</feature>
<evidence type="ECO:0000313" key="8">
    <source>
        <dbReference type="EMBL" id="KAF2747065.1"/>
    </source>
</evidence>
<protein>
    <recommendedName>
        <fullName evidence="7">PHD-type domain-containing protein</fullName>
    </recommendedName>
</protein>
<accession>A0A6A6V956</accession>
<dbReference type="GO" id="GO:0032221">
    <property type="term" value="C:Rpd3S complex"/>
    <property type="evidence" value="ECO:0007669"/>
    <property type="project" value="TreeGrafter"/>
</dbReference>
<dbReference type="InterPro" id="IPR036390">
    <property type="entry name" value="WH_DNA-bd_sf"/>
</dbReference>
<dbReference type="Proteomes" id="UP000799440">
    <property type="component" value="Unassembled WGS sequence"/>
</dbReference>
<dbReference type="InterPro" id="IPR019786">
    <property type="entry name" value="Zinc_finger_PHD-type_CS"/>
</dbReference>
<dbReference type="EMBL" id="MU006574">
    <property type="protein sequence ID" value="KAF2747065.1"/>
    <property type="molecule type" value="Genomic_DNA"/>
</dbReference>
<dbReference type="Pfam" id="PF00628">
    <property type="entry name" value="PHD"/>
    <property type="match status" value="1"/>
</dbReference>
<keyword evidence="2" id="KW-0479">Metal-binding</keyword>
<dbReference type="PANTHER" id="PTHR47636:SF1">
    <property type="entry name" value="TRANSCRIPTIONAL REGULATORY PROTEIN RCO1"/>
    <property type="match status" value="1"/>
</dbReference>
<dbReference type="OrthoDB" id="5876363at2759"/>
<feature type="compositionally biased region" description="Low complexity" evidence="6">
    <location>
        <begin position="631"/>
        <end position="644"/>
    </location>
</feature>
<evidence type="ECO:0000256" key="6">
    <source>
        <dbReference type="SAM" id="MobiDB-lite"/>
    </source>
</evidence>
<feature type="non-terminal residue" evidence="8">
    <location>
        <position position="1"/>
    </location>
</feature>
<comment type="similarity">
    <text evidence="1">Belongs to the peptidase M24 family.</text>
</comment>
<dbReference type="CDD" id="cd15534">
    <property type="entry name" value="PHD2_PHF12_Rco1"/>
    <property type="match status" value="1"/>
</dbReference>
<feature type="compositionally biased region" description="Basic residues" evidence="6">
    <location>
        <begin position="598"/>
        <end position="614"/>
    </location>
</feature>
<evidence type="ECO:0000313" key="9">
    <source>
        <dbReference type="Proteomes" id="UP000799440"/>
    </source>
</evidence>
<evidence type="ECO:0000256" key="2">
    <source>
        <dbReference type="ARBA" id="ARBA00022723"/>
    </source>
</evidence>
<feature type="domain" description="PHD-type" evidence="7">
    <location>
        <begin position="1106"/>
        <end position="1153"/>
    </location>
</feature>
<feature type="region of interest" description="Disordered" evidence="6">
    <location>
        <begin position="1019"/>
        <end position="1104"/>
    </location>
</feature>
<feature type="region of interest" description="Disordered" evidence="6">
    <location>
        <begin position="735"/>
        <end position="793"/>
    </location>
</feature>
<dbReference type="FunFam" id="1.10.10.10:FF:000029">
    <property type="entry name" value="Proliferation-associated 2G4, a"/>
    <property type="match status" value="1"/>
</dbReference>
<organism evidence="8 9">
    <name type="scientific">Sporormia fimetaria CBS 119925</name>
    <dbReference type="NCBI Taxonomy" id="1340428"/>
    <lineage>
        <taxon>Eukaryota</taxon>
        <taxon>Fungi</taxon>
        <taxon>Dikarya</taxon>
        <taxon>Ascomycota</taxon>
        <taxon>Pezizomycotina</taxon>
        <taxon>Dothideomycetes</taxon>
        <taxon>Pleosporomycetidae</taxon>
        <taxon>Pleosporales</taxon>
        <taxon>Sporormiaceae</taxon>
        <taxon>Sporormia</taxon>
    </lineage>
</organism>
<evidence type="ECO:0000256" key="5">
    <source>
        <dbReference type="PROSITE-ProRule" id="PRU00146"/>
    </source>
</evidence>
<dbReference type="InterPro" id="IPR001965">
    <property type="entry name" value="Znf_PHD"/>
</dbReference>
<evidence type="ECO:0000256" key="4">
    <source>
        <dbReference type="ARBA" id="ARBA00022833"/>
    </source>
</evidence>
<dbReference type="SUPFAM" id="SSF55920">
    <property type="entry name" value="Creatinase/aminopeptidase"/>
    <property type="match status" value="1"/>
</dbReference>
<feature type="region of interest" description="Disordered" evidence="6">
    <location>
        <begin position="1476"/>
        <end position="1512"/>
    </location>
</feature>
<dbReference type="InterPro" id="IPR036005">
    <property type="entry name" value="Creatinase/aminopeptidase-like"/>
</dbReference>
<feature type="compositionally biased region" description="Acidic residues" evidence="6">
    <location>
        <begin position="563"/>
        <end position="575"/>
    </location>
</feature>
<feature type="compositionally biased region" description="Basic and acidic residues" evidence="6">
    <location>
        <begin position="463"/>
        <end position="474"/>
    </location>
</feature>
<feature type="region of interest" description="Disordered" evidence="6">
    <location>
        <begin position="857"/>
        <end position="900"/>
    </location>
</feature>
<dbReference type="InterPro" id="IPR019787">
    <property type="entry name" value="Znf_PHD-finger"/>
</dbReference>
<dbReference type="SUPFAM" id="SSF46785">
    <property type="entry name" value="Winged helix' DNA-binding domain"/>
    <property type="match status" value="1"/>
</dbReference>
<dbReference type="InterPro" id="IPR013083">
    <property type="entry name" value="Znf_RING/FYVE/PHD"/>
</dbReference>
<name>A0A6A6V956_9PLEO</name>
<dbReference type="SUPFAM" id="SSF57903">
    <property type="entry name" value="FYVE/PHD zinc finger"/>
    <property type="match status" value="2"/>
</dbReference>